<dbReference type="Proteomes" id="UP001305647">
    <property type="component" value="Unassembled WGS sequence"/>
</dbReference>
<feature type="compositionally biased region" description="Basic and acidic residues" evidence="1">
    <location>
        <begin position="174"/>
        <end position="183"/>
    </location>
</feature>
<dbReference type="AlphaFoldDB" id="A0AAN6T402"/>
<comment type="caution">
    <text evidence="2">The sequence shown here is derived from an EMBL/GenBank/DDBJ whole genome shotgun (WGS) entry which is preliminary data.</text>
</comment>
<feature type="compositionally biased region" description="Basic and acidic residues" evidence="1">
    <location>
        <begin position="74"/>
        <end position="83"/>
    </location>
</feature>
<name>A0AAN6T402_9PEZI</name>
<sequence length="183" mass="19818">MLETALMWGLRLNGKCVRPGARHSGVRCGSCLHLCRSHPNYDLCFKCSWHRERTHCPTGHEFDRIGQGPTDGHILVDRPDPRQFDSSTSPRDPSLVHLESSHSRWRRRPRMARQGMLRFLAGVPPTASPSAAPVPSTASTPPPLPAAENSGDSVGIRAPPGPLSLTVPLPGPDGRAEGDVGDM</sequence>
<organism evidence="2 3">
    <name type="scientific">Parathielavia hyrcaniae</name>
    <dbReference type="NCBI Taxonomy" id="113614"/>
    <lineage>
        <taxon>Eukaryota</taxon>
        <taxon>Fungi</taxon>
        <taxon>Dikarya</taxon>
        <taxon>Ascomycota</taxon>
        <taxon>Pezizomycotina</taxon>
        <taxon>Sordariomycetes</taxon>
        <taxon>Sordariomycetidae</taxon>
        <taxon>Sordariales</taxon>
        <taxon>Chaetomiaceae</taxon>
        <taxon>Parathielavia</taxon>
    </lineage>
</organism>
<evidence type="ECO:0000313" key="2">
    <source>
        <dbReference type="EMBL" id="KAK4104290.1"/>
    </source>
</evidence>
<dbReference type="EMBL" id="MU863627">
    <property type="protein sequence ID" value="KAK4104290.1"/>
    <property type="molecule type" value="Genomic_DNA"/>
</dbReference>
<accession>A0AAN6T402</accession>
<evidence type="ECO:0000313" key="3">
    <source>
        <dbReference type="Proteomes" id="UP001305647"/>
    </source>
</evidence>
<gene>
    <name evidence="2" type="ORF">N658DRAFT_484278</name>
</gene>
<keyword evidence="3" id="KW-1185">Reference proteome</keyword>
<protein>
    <submittedName>
        <fullName evidence="2">Uncharacterized protein</fullName>
    </submittedName>
</protein>
<feature type="region of interest" description="Disordered" evidence="1">
    <location>
        <begin position="122"/>
        <end position="183"/>
    </location>
</feature>
<dbReference type="SUPFAM" id="SSF57850">
    <property type="entry name" value="RING/U-box"/>
    <property type="match status" value="1"/>
</dbReference>
<proteinExistence type="predicted"/>
<evidence type="ECO:0000256" key="1">
    <source>
        <dbReference type="SAM" id="MobiDB-lite"/>
    </source>
</evidence>
<reference evidence="2" key="2">
    <citation type="submission" date="2023-05" db="EMBL/GenBank/DDBJ databases">
        <authorList>
            <consortium name="Lawrence Berkeley National Laboratory"/>
            <person name="Steindorff A."/>
            <person name="Hensen N."/>
            <person name="Bonometti L."/>
            <person name="Westerberg I."/>
            <person name="Brannstrom I.O."/>
            <person name="Guillou S."/>
            <person name="Cros-Aarteil S."/>
            <person name="Calhoun S."/>
            <person name="Haridas S."/>
            <person name="Kuo A."/>
            <person name="Mondo S."/>
            <person name="Pangilinan J."/>
            <person name="Riley R."/>
            <person name="Labutti K."/>
            <person name="Andreopoulos B."/>
            <person name="Lipzen A."/>
            <person name="Chen C."/>
            <person name="Yanf M."/>
            <person name="Daum C."/>
            <person name="Ng V."/>
            <person name="Clum A."/>
            <person name="Ohm R."/>
            <person name="Martin F."/>
            <person name="Silar P."/>
            <person name="Natvig D."/>
            <person name="Lalanne C."/>
            <person name="Gautier V."/>
            <person name="Ament-Velasquez S.L."/>
            <person name="Kruys A."/>
            <person name="Hutchinson M.I."/>
            <person name="Powell A.J."/>
            <person name="Barry K."/>
            <person name="Miller A.N."/>
            <person name="Grigoriev I.V."/>
            <person name="Debuchy R."/>
            <person name="Gladieux P."/>
            <person name="Thoren M.H."/>
            <person name="Johannesson H."/>
        </authorList>
    </citation>
    <scope>NUCLEOTIDE SEQUENCE</scope>
    <source>
        <strain evidence="2">CBS 757.83</strain>
    </source>
</reference>
<reference evidence="2" key="1">
    <citation type="journal article" date="2023" name="Mol. Phylogenet. Evol.">
        <title>Genome-scale phylogeny and comparative genomics of the fungal order Sordariales.</title>
        <authorList>
            <person name="Hensen N."/>
            <person name="Bonometti L."/>
            <person name="Westerberg I."/>
            <person name="Brannstrom I.O."/>
            <person name="Guillou S."/>
            <person name="Cros-Aarteil S."/>
            <person name="Calhoun S."/>
            <person name="Haridas S."/>
            <person name="Kuo A."/>
            <person name="Mondo S."/>
            <person name="Pangilinan J."/>
            <person name="Riley R."/>
            <person name="LaButti K."/>
            <person name="Andreopoulos B."/>
            <person name="Lipzen A."/>
            <person name="Chen C."/>
            <person name="Yan M."/>
            <person name="Daum C."/>
            <person name="Ng V."/>
            <person name="Clum A."/>
            <person name="Steindorff A."/>
            <person name="Ohm R.A."/>
            <person name="Martin F."/>
            <person name="Silar P."/>
            <person name="Natvig D.O."/>
            <person name="Lalanne C."/>
            <person name="Gautier V."/>
            <person name="Ament-Velasquez S.L."/>
            <person name="Kruys A."/>
            <person name="Hutchinson M.I."/>
            <person name="Powell A.J."/>
            <person name="Barry K."/>
            <person name="Miller A.N."/>
            <person name="Grigoriev I.V."/>
            <person name="Debuchy R."/>
            <person name="Gladieux P."/>
            <person name="Hiltunen Thoren M."/>
            <person name="Johannesson H."/>
        </authorList>
    </citation>
    <scope>NUCLEOTIDE SEQUENCE</scope>
    <source>
        <strain evidence="2">CBS 757.83</strain>
    </source>
</reference>
<feature type="region of interest" description="Disordered" evidence="1">
    <location>
        <begin position="67"/>
        <end position="108"/>
    </location>
</feature>
<feature type="compositionally biased region" description="Low complexity" evidence="1">
    <location>
        <begin position="124"/>
        <end position="139"/>
    </location>
</feature>